<keyword evidence="3" id="KW-1185">Reference proteome</keyword>
<accession>A0AA35L4M1</accession>
<dbReference type="EMBL" id="OX395138">
    <property type="protein sequence ID" value="CAI5789755.1"/>
    <property type="molecule type" value="Genomic_DNA"/>
</dbReference>
<dbReference type="AlphaFoldDB" id="A0AA35L4M1"/>
<evidence type="ECO:0000313" key="3">
    <source>
        <dbReference type="Proteomes" id="UP001178461"/>
    </source>
</evidence>
<evidence type="ECO:0000313" key="2">
    <source>
        <dbReference type="EMBL" id="CAI5789755.1"/>
    </source>
</evidence>
<name>A0AA35L4M1_9SAUR</name>
<reference evidence="2" key="1">
    <citation type="submission" date="2022-12" db="EMBL/GenBank/DDBJ databases">
        <authorList>
            <person name="Alioto T."/>
            <person name="Alioto T."/>
            <person name="Gomez Garrido J."/>
        </authorList>
    </citation>
    <scope>NUCLEOTIDE SEQUENCE</scope>
</reference>
<organism evidence="2 3">
    <name type="scientific">Podarcis lilfordi</name>
    <name type="common">Lilford's wall lizard</name>
    <dbReference type="NCBI Taxonomy" id="74358"/>
    <lineage>
        <taxon>Eukaryota</taxon>
        <taxon>Metazoa</taxon>
        <taxon>Chordata</taxon>
        <taxon>Craniata</taxon>
        <taxon>Vertebrata</taxon>
        <taxon>Euteleostomi</taxon>
        <taxon>Lepidosauria</taxon>
        <taxon>Squamata</taxon>
        <taxon>Bifurcata</taxon>
        <taxon>Unidentata</taxon>
        <taxon>Episquamata</taxon>
        <taxon>Laterata</taxon>
        <taxon>Lacertibaenia</taxon>
        <taxon>Lacertidae</taxon>
        <taxon>Podarcis</taxon>
    </lineage>
</organism>
<gene>
    <name evidence="2" type="ORF">PODLI_1B012476</name>
</gene>
<evidence type="ECO:0000256" key="1">
    <source>
        <dbReference type="SAM" id="MobiDB-lite"/>
    </source>
</evidence>
<sequence length="128" mass="14301">MKNRTTSRRFPVVVPRGASPLPLLRTGMAPSRPGLAQKQQPKFPPIKTASYVISEREETLAVASVLGRSDAHTVEKWGALIRSAREQFSRGTTTFLEGLEPRRWPLAPEDLDRSPLWLLPKPPPKRPA</sequence>
<dbReference type="Proteomes" id="UP001178461">
    <property type="component" value="Chromosome 13"/>
</dbReference>
<protein>
    <submittedName>
        <fullName evidence="2">Uncharacterized protein</fullName>
    </submittedName>
</protein>
<feature type="region of interest" description="Disordered" evidence="1">
    <location>
        <begin position="106"/>
        <end position="128"/>
    </location>
</feature>
<feature type="region of interest" description="Disordered" evidence="1">
    <location>
        <begin position="21"/>
        <end position="43"/>
    </location>
</feature>
<proteinExistence type="predicted"/>